<reference evidence="3" key="1">
    <citation type="submission" date="2013-09" db="EMBL/GenBank/DDBJ databases">
        <title>The Genome Sequence of Anopheles maculatus species B.</title>
        <authorList>
            <consortium name="The Broad Institute Genomics Platform"/>
            <person name="Neafsey D.E."/>
            <person name="Besansky N."/>
            <person name="Howell P."/>
            <person name="Walton C."/>
            <person name="Young S.K."/>
            <person name="Zeng Q."/>
            <person name="Gargeya S."/>
            <person name="Fitzgerald M."/>
            <person name="Haas B."/>
            <person name="Abouelleil A."/>
            <person name="Allen A.W."/>
            <person name="Alvarado L."/>
            <person name="Arachchi H.M."/>
            <person name="Berlin A.M."/>
            <person name="Chapman S.B."/>
            <person name="Gainer-Dewar J."/>
            <person name="Goldberg J."/>
            <person name="Griggs A."/>
            <person name="Gujja S."/>
            <person name="Hansen M."/>
            <person name="Howarth C."/>
            <person name="Imamovic A."/>
            <person name="Ireland A."/>
            <person name="Larimer J."/>
            <person name="McCowan C."/>
            <person name="Murphy C."/>
            <person name="Pearson M."/>
            <person name="Poon T.W."/>
            <person name="Priest M."/>
            <person name="Roberts A."/>
            <person name="Saif S."/>
            <person name="Shea T."/>
            <person name="Sisk P."/>
            <person name="Sykes S."/>
            <person name="Wortman J."/>
            <person name="Nusbaum C."/>
            <person name="Birren B."/>
        </authorList>
    </citation>
    <scope>NUCLEOTIDE SEQUENCE [LARGE SCALE GENOMIC DNA]</scope>
    <source>
        <strain evidence="3">maculatus3</strain>
    </source>
</reference>
<dbReference type="EnsemblMetazoa" id="AMAM004614-RA">
    <property type="protein sequence ID" value="AMAM004614-PA"/>
    <property type="gene ID" value="AMAM004614"/>
</dbReference>
<protein>
    <submittedName>
        <fullName evidence="2">Uncharacterized protein</fullName>
    </submittedName>
</protein>
<keyword evidence="3" id="KW-1185">Reference proteome</keyword>
<organism evidence="2 3">
    <name type="scientific">Anopheles maculatus</name>
    <dbReference type="NCBI Taxonomy" id="74869"/>
    <lineage>
        <taxon>Eukaryota</taxon>
        <taxon>Metazoa</taxon>
        <taxon>Ecdysozoa</taxon>
        <taxon>Arthropoda</taxon>
        <taxon>Hexapoda</taxon>
        <taxon>Insecta</taxon>
        <taxon>Pterygota</taxon>
        <taxon>Neoptera</taxon>
        <taxon>Endopterygota</taxon>
        <taxon>Diptera</taxon>
        <taxon>Nematocera</taxon>
        <taxon>Culicoidea</taxon>
        <taxon>Culicidae</taxon>
        <taxon>Anophelinae</taxon>
        <taxon>Anopheles</taxon>
        <taxon>Anopheles maculatus group</taxon>
    </lineage>
</organism>
<feature type="region of interest" description="Disordered" evidence="1">
    <location>
        <begin position="122"/>
        <end position="165"/>
    </location>
</feature>
<evidence type="ECO:0000313" key="3">
    <source>
        <dbReference type="Proteomes" id="UP000075901"/>
    </source>
</evidence>
<reference evidence="2" key="2">
    <citation type="submission" date="2020-05" db="UniProtKB">
        <authorList>
            <consortium name="EnsemblMetazoa"/>
        </authorList>
    </citation>
    <scope>IDENTIFICATION</scope>
    <source>
        <strain evidence="2">maculatus3</strain>
    </source>
</reference>
<dbReference type="VEuPathDB" id="VectorBase:AMAM004614"/>
<evidence type="ECO:0000256" key="1">
    <source>
        <dbReference type="SAM" id="MobiDB-lite"/>
    </source>
</evidence>
<proteinExistence type="predicted"/>
<dbReference type="AlphaFoldDB" id="A0A182SDJ1"/>
<accession>A0A182SDJ1</accession>
<name>A0A182SDJ1_9DIPT</name>
<sequence length="306" mass="35694">MTEPVRRELRITHPPLEPIVRDGKIREQIELESKGRREYLKKWGYITQPETTEFYDLKRNNQKLREIQQGRKQNVNLREYDGHGESFFVSKQMFKTLLDTCRCGRKRTNTHALKCLQKPKNTYEKTDDEEEDEEMEKKQREKRGKGGSGGSRRARADDADEGEKTVSSYIPKVPTLSSGMYGWPHNRFVAMEKTTYYVSPRVYSFRKFPWAHWFRCIRICDSSSLNRPRNCVGVETSACIFSSFVRIASSSGDRARPSLRVLSCFTMTRSMRWLSSAKLRRCSAILAVVFMWRCFSSAISFSTLAR</sequence>
<dbReference type="Proteomes" id="UP000075901">
    <property type="component" value="Unassembled WGS sequence"/>
</dbReference>
<evidence type="ECO:0000313" key="2">
    <source>
        <dbReference type="EnsemblMetazoa" id="AMAM004614-PA"/>
    </source>
</evidence>